<reference evidence="1 2" key="1">
    <citation type="submission" date="2017-12" db="EMBL/GenBank/DDBJ databases">
        <title>Phages infecting Faecalibacterium prausnitzii belong to novel viral genera that help decipher intestinal viromes.</title>
        <authorList>
            <person name="Petit M.-A."/>
            <person name="De Paepe M."/>
            <person name="Benevides L."/>
            <person name="Langella P."/>
        </authorList>
    </citation>
    <scope>NUCLEOTIDE SEQUENCE [LARGE SCALE GENOMIC DNA]</scope>
</reference>
<organism evidence="1 2">
    <name type="scientific">Faecalibacterium phage FP_Taranis</name>
    <dbReference type="NCBI Taxonomy" id="2070186"/>
    <lineage>
        <taxon>Viruses</taxon>
        <taxon>Duplodnaviria</taxon>
        <taxon>Heunggongvirae</taxon>
        <taxon>Uroviricota</taxon>
        <taxon>Caudoviricetes</taxon>
        <taxon>Taranisvirus</taxon>
        <taxon>Taranisvirus taranis</taxon>
    </lineage>
</organism>
<sequence>MSDVTTDTMMHSVTAGIAVDIAEEGFDRVSAILSGIPGGANRAVGSALARAAAAGKTVAKRAVTQEYAISSSEFSNRTKNINNIQRGSNGEVSINFGYRGSVIPLRVFDTKVDRSGRVVTRVKKSGARQALDHAFEAKMGSHYGIYERQGEKRFPVKELFGPATPQMMYSNENVMDSIEAKMASTYEERIEHEITRVLNGWGV</sequence>
<evidence type="ECO:0000313" key="1">
    <source>
        <dbReference type="EMBL" id="AUV56852.1"/>
    </source>
</evidence>
<accession>A0A2K9V464</accession>
<proteinExistence type="predicted"/>
<dbReference type="Proteomes" id="UP000241620">
    <property type="component" value="Segment"/>
</dbReference>
<keyword evidence="2" id="KW-1185">Reference proteome</keyword>
<dbReference type="GeneID" id="54987816"/>
<dbReference type="EMBL" id="MG711467">
    <property type="protein sequence ID" value="AUV56852.1"/>
    <property type="molecule type" value="Genomic_DNA"/>
</dbReference>
<name>A0A2K9V464_9CAUD</name>
<evidence type="ECO:0000313" key="2">
    <source>
        <dbReference type="Proteomes" id="UP000241620"/>
    </source>
</evidence>
<dbReference type="KEGG" id="vg:54987816"/>
<dbReference type="RefSeq" id="YP_009797402.1">
    <property type="nucleotide sequence ID" value="NC_047914.1"/>
</dbReference>
<protein>
    <submittedName>
        <fullName evidence="1">Tube completion protein</fullName>
    </submittedName>
</protein>